<sequence>MTDHHGAKVAQALALALASALESTGWSVAKLSRHSGVSRLTIANVLEGRVWPDLLTVASLEKALDRDLWPGREV</sequence>
<proteinExistence type="predicted"/>
<dbReference type="STRING" id="1893.SAMN02787144_1003170"/>
<evidence type="ECO:0000313" key="3">
    <source>
        <dbReference type="Proteomes" id="UP000181909"/>
    </source>
</evidence>
<dbReference type="Pfam" id="PF01381">
    <property type="entry name" value="HTH_3"/>
    <property type="match status" value="1"/>
</dbReference>
<reference evidence="2 3" key="1">
    <citation type="submission" date="2016-11" db="EMBL/GenBank/DDBJ databases">
        <authorList>
            <person name="Jaros S."/>
            <person name="Januszkiewicz K."/>
            <person name="Wedrychowicz H."/>
        </authorList>
    </citation>
    <scope>NUCLEOTIDE SEQUENCE [LARGE SCALE GENOMIC DNA]</scope>
    <source>
        <strain evidence="2 3">OK807</strain>
    </source>
</reference>
<dbReference type="OrthoDB" id="4408411at2"/>
<dbReference type="Gene3D" id="1.10.260.40">
    <property type="entry name" value="lambda repressor-like DNA-binding domains"/>
    <property type="match status" value="1"/>
</dbReference>
<protein>
    <submittedName>
        <fullName evidence="2">Transcriptional regulator, Nlp family</fullName>
    </submittedName>
</protein>
<feature type="domain" description="HTH cro/C1-type" evidence="1">
    <location>
        <begin position="18"/>
        <end position="67"/>
    </location>
</feature>
<dbReference type="Proteomes" id="UP000181909">
    <property type="component" value="Unassembled WGS sequence"/>
</dbReference>
<dbReference type="CDD" id="cd00093">
    <property type="entry name" value="HTH_XRE"/>
    <property type="match status" value="1"/>
</dbReference>
<dbReference type="InterPro" id="IPR001387">
    <property type="entry name" value="Cro/C1-type_HTH"/>
</dbReference>
<dbReference type="AlphaFoldDB" id="A0A1K1X832"/>
<accession>A0A1K1X832</accession>
<organism evidence="2 3">
    <name type="scientific">Streptomyces atratus</name>
    <dbReference type="NCBI Taxonomy" id="1893"/>
    <lineage>
        <taxon>Bacteria</taxon>
        <taxon>Bacillati</taxon>
        <taxon>Actinomycetota</taxon>
        <taxon>Actinomycetes</taxon>
        <taxon>Kitasatosporales</taxon>
        <taxon>Streptomycetaceae</taxon>
        <taxon>Streptomyces</taxon>
    </lineage>
</organism>
<dbReference type="InterPro" id="IPR010982">
    <property type="entry name" value="Lambda_DNA-bd_dom_sf"/>
</dbReference>
<dbReference type="GO" id="GO:0003677">
    <property type="term" value="F:DNA binding"/>
    <property type="evidence" value="ECO:0007669"/>
    <property type="project" value="InterPro"/>
</dbReference>
<dbReference type="RefSeq" id="WP_030595758.1">
    <property type="nucleotide sequence ID" value="NZ_FPJO01000003.1"/>
</dbReference>
<dbReference type="EMBL" id="FPJO01000003">
    <property type="protein sequence ID" value="SFX45768.1"/>
    <property type="molecule type" value="Genomic_DNA"/>
</dbReference>
<evidence type="ECO:0000259" key="1">
    <source>
        <dbReference type="Pfam" id="PF01381"/>
    </source>
</evidence>
<evidence type="ECO:0000313" key="2">
    <source>
        <dbReference type="EMBL" id="SFX45768.1"/>
    </source>
</evidence>
<name>A0A1K1X832_STRAR</name>
<dbReference type="SUPFAM" id="SSF47413">
    <property type="entry name" value="lambda repressor-like DNA-binding domains"/>
    <property type="match status" value="1"/>
</dbReference>
<gene>
    <name evidence="2" type="ORF">SAMN02787144_1003170</name>
</gene>